<dbReference type="OrthoDB" id="2157530at2759"/>
<keyword evidence="3" id="KW-1185">Reference proteome</keyword>
<dbReference type="EMBL" id="WOWK01000007">
    <property type="protein sequence ID" value="KAF0330332.1"/>
    <property type="molecule type" value="Genomic_DNA"/>
</dbReference>
<accession>A0A8H3WT78</accession>
<dbReference type="AlphaFoldDB" id="A0A8H3WT78"/>
<dbReference type="Proteomes" id="UP000434172">
    <property type="component" value="Unassembled WGS sequence"/>
</dbReference>
<dbReference type="Pfam" id="PF06985">
    <property type="entry name" value="HET"/>
    <property type="match status" value="1"/>
</dbReference>
<gene>
    <name evidence="2" type="ORF">GQ607_002211</name>
</gene>
<organism evidence="2 3">
    <name type="scientific">Colletotrichum asianum</name>
    <dbReference type="NCBI Taxonomy" id="702518"/>
    <lineage>
        <taxon>Eukaryota</taxon>
        <taxon>Fungi</taxon>
        <taxon>Dikarya</taxon>
        <taxon>Ascomycota</taxon>
        <taxon>Pezizomycotina</taxon>
        <taxon>Sordariomycetes</taxon>
        <taxon>Hypocreomycetidae</taxon>
        <taxon>Glomerellales</taxon>
        <taxon>Glomerellaceae</taxon>
        <taxon>Colletotrichum</taxon>
        <taxon>Colletotrichum gloeosporioides species complex</taxon>
    </lineage>
</organism>
<evidence type="ECO:0000313" key="3">
    <source>
        <dbReference type="Proteomes" id="UP000434172"/>
    </source>
</evidence>
<sequence>MATKPDTALLKAYKHKPLSTKTCTRIIEVFPATHSTDTLRCRLLEVELGEAKGTYEAASYVWGPADFCCQIVVIGNEDAKNAESGYSLPITQNLSEVLCRFRHTEKALGAVDNRVNSDSASTAPRRLWADGVCIDQGSVEEKSHHIAMMTAIYTEAKGVLVWLGHDKKGEEALRSLSSDEDISGGEDPPCIQNALHLPWFSRRWVIQEAVLNRNTDVYCGAVSKHLYDVGRNALQLMHSKYAMALGPRLLKRAEGLNAVFNLFFYKHVATYSYYEMEFTSLMLAFDEYECQNPRDRIFTLATLAKDMVVRNVTVEWVHQALATEQSGDPTKDLRTWRSHETYVNYEATTADIYILFAYTLAINGKLGWMLGQAAARLSASTGGSASHPDLDLLPRWVPNWTVKYHRHAFWLEGNDVRWGPWVNLGNAIGPPLVHCALARFPISSGAFAYRIRTQLGRIFPSQSTDIAVKDLCESAEEDRVCPFVVTWKSKSFPPGQLSPADVIQWIRRTFQYIWEIRLSGVHTKLRGDDVKERLADRFCYVLVAGAYMYSDKRLSSNLNSAAEELAELVQTIPTMAKSSHQQSHRKMLDMLVHPSQFWDDAEKKKDELLAPIIVKLLKDIIFNDPDFTVPGWNCLFQMVSITMEHRCVLTCDVDNPPADALPFDIVGIGPDHLELGDRVFSLPLRRRHFRDGEPFEHPITKEFFRDVAYSPLAFQNVWAATYLARPMGGVHVVHSQPVEDGAEAEHPKIFQFVEDCFLSTVRWLSPSRGLMPKAWLSYETEDSDEAACQKEFGDRYSDFDEDGEIYLC</sequence>
<dbReference type="PANTHER" id="PTHR24148:SF80">
    <property type="entry name" value="HETEROKARYON INCOMPATIBILITY DOMAIN-CONTAINING PROTEIN"/>
    <property type="match status" value="1"/>
</dbReference>
<protein>
    <submittedName>
        <fullName evidence="2">Ankyrin and het domain protein</fullName>
    </submittedName>
</protein>
<proteinExistence type="predicted"/>
<feature type="domain" description="Heterokaryon incompatibility" evidence="1">
    <location>
        <begin position="55"/>
        <end position="208"/>
    </location>
</feature>
<comment type="caution">
    <text evidence="2">The sequence shown here is derived from an EMBL/GenBank/DDBJ whole genome shotgun (WGS) entry which is preliminary data.</text>
</comment>
<evidence type="ECO:0000313" key="2">
    <source>
        <dbReference type="EMBL" id="KAF0330332.1"/>
    </source>
</evidence>
<evidence type="ECO:0000259" key="1">
    <source>
        <dbReference type="Pfam" id="PF06985"/>
    </source>
</evidence>
<dbReference type="PANTHER" id="PTHR24148">
    <property type="entry name" value="ANKYRIN REPEAT DOMAIN-CONTAINING PROTEIN 39 HOMOLOG-RELATED"/>
    <property type="match status" value="1"/>
</dbReference>
<dbReference type="InterPro" id="IPR052895">
    <property type="entry name" value="HetReg/Transcr_Mod"/>
</dbReference>
<name>A0A8H3WT78_9PEZI</name>
<dbReference type="InterPro" id="IPR010730">
    <property type="entry name" value="HET"/>
</dbReference>
<reference evidence="2 3" key="1">
    <citation type="submission" date="2019-12" db="EMBL/GenBank/DDBJ databases">
        <title>A genome sequence resource for the geographically widespread anthracnose pathogen Colletotrichum asianum.</title>
        <authorList>
            <person name="Meng Y."/>
        </authorList>
    </citation>
    <scope>NUCLEOTIDE SEQUENCE [LARGE SCALE GENOMIC DNA]</scope>
    <source>
        <strain evidence="2 3">ICMP 18580</strain>
    </source>
</reference>